<evidence type="ECO:0000313" key="3">
    <source>
        <dbReference type="EnsemblFungi" id="EJT80179"/>
    </source>
</evidence>
<feature type="region of interest" description="Disordered" evidence="1">
    <location>
        <begin position="115"/>
        <end position="150"/>
    </location>
</feature>
<reference evidence="2" key="2">
    <citation type="submission" date="2010-07" db="EMBL/GenBank/DDBJ databases">
        <authorList>
            <consortium name="The Broad Institute Genome Sequencing Platform"/>
            <consortium name="Broad Institute Genome Sequencing Center for Infectious Disease"/>
            <person name="Ma L.-J."/>
            <person name="Dead R."/>
            <person name="Young S."/>
            <person name="Zeng Q."/>
            <person name="Koehrsen M."/>
            <person name="Alvarado L."/>
            <person name="Berlin A."/>
            <person name="Chapman S.B."/>
            <person name="Chen Z."/>
            <person name="Freedman E."/>
            <person name="Gellesch M."/>
            <person name="Goldberg J."/>
            <person name="Griggs A."/>
            <person name="Gujja S."/>
            <person name="Heilman E.R."/>
            <person name="Heiman D."/>
            <person name="Hepburn T."/>
            <person name="Howarth C."/>
            <person name="Jen D."/>
            <person name="Larson L."/>
            <person name="Mehta T."/>
            <person name="Neiman D."/>
            <person name="Pearson M."/>
            <person name="Roberts A."/>
            <person name="Saif S."/>
            <person name="Shea T."/>
            <person name="Shenoy N."/>
            <person name="Sisk P."/>
            <person name="Stolte C."/>
            <person name="Sykes S."/>
            <person name="Walk T."/>
            <person name="White J."/>
            <person name="Yandava C."/>
            <person name="Haas B."/>
            <person name="Nusbaum C."/>
            <person name="Birren B."/>
        </authorList>
    </citation>
    <scope>NUCLEOTIDE SEQUENCE</scope>
    <source>
        <strain evidence="2">R3-111a-1</strain>
    </source>
</reference>
<reference evidence="4" key="1">
    <citation type="submission" date="2010-07" db="EMBL/GenBank/DDBJ databases">
        <title>The genome sequence of Gaeumannomyces graminis var. tritici strain R3-111a-1.</title>
        <authorList>
            <consortium name="The Broad Institute Genome Sequencing Platform"/>
            <person name="Ma L.-J."/>
            <person name="Dead R."/>
            <person name="Young S."/>
            <person name="Zeng Q."/>
            <person name="Koehrsen M."/>
            <person name="Alvarado L."/>
            <person name="Berlin A."/>
            <person name="Chapman S.B."/>
            <person name="Chen Z."/>
            <person name="Freedman E."/>
            <person name="Gellesch M."/>
            <person name="Goldberg J."/>
            <person name="Griggs A."/>
            <person name="Gujja S."/>
            <person name="Heilman E.R."/>
            <person name="Heiman D."/>
            <person name="Hepburn T."/>
            <person name="Howarth C."/>
            <person name="Jen D."/>
            <person name="Larson L."/>
            <person name="Mehta T."/>
            <person name="Neiman D."/>
            <person name="Pearson M."/>
            <person name="Roberts A."/>
            <person name="Saif S."/>
            <person name="Shea T."/>
            <person name="Shenoy N."/>
            <person name="Sisk P."/>
            <person name="Stolte C."/>
            <person name="Sykes S."/>
            <person name="Walk T."/>
            <person name="White J."/>
            <person name="Yandava C."/>
            <person name="Haas B."/>
            <person name="Nusbaum C."/>
            <person name="Birren B."/>
        </authorList>
    </citation>
    <scope>NUCLEOTIDE SEQUENCE [LARGE SCALE GENOMIC DNA]</scope>
    <source>
        <strain evidence="4">R3-111a-1</strain>
    </source>
</reference>
<evidence type="ECO:0000313" key="2">
    <source>
        <dbReference type="EMBL" id="EJT80179.1"/>
    </source>
</evidence>
<accession>J3NFY9</accession>
<gene>
    <name evidence="3" type="primary">20340640</name>
    <name evidence="2" type="ORF">GGTG_00182</name>
</gene>
<dbReference type="AlphaFoldDB" id="J3NFY9"/>
<evidence type="ECO:0000313" key="4">
    <source>
        <dbReference type="Proteomes" id="UP000006039"/>
    </source>
</evidence>
<reference evidence="3" key="5">
    <citation type="submission" date="2018-04" db="UniProtKB">
        <authorList>
            <consortium name="EnsemblFungi"/>
        </authorList>
    </citation>
    <scope>IDENTIFICATION</scope>
    <source>
        <strain evidence="3">R3-111a-1</strain>
    </source>
</reference>
<keyword evidence="4" id="KW-1185">Reference proteome</keyword>
<reference evidence="3" key="4">
    <citation type="journal article" date="2015" name="G3 (Bethesda)">
        <title>Genome sequences of three phytopathogenic species of the Magnaporthaceae family of fungi.</title>
        <authorList>
            <person name="Okagaki L.H."/>
            <person name="Nunes C.C."/>
            <person name="Sailsbery J."/>
            <person name="Clay B."/>
            <person name="Brown D."/>
            <person name="John T."/>
            <person name="Oh Y."/>
            <person name="Young N."/>
            <person name="Fitzgerald M."/>
            <person name="Haas B.J."/>
            <person name="Zeng Q."/>
            <person name="Young S."/>
            <person name="Adiconis X."/>
            <person name="Fan L."/>
            <person name="Levin J.Z."/>
            <person name="Mitchell T.K."/>
            <person name="Okubara P.A."/>
            <person name="Farman M.L."/>
            <person name="Kohn L.M."/>
            <person name="Birren B."/>
            <person name="Ma L.-J."/>
            <person name="Dean R.A."/>
        </authorList>
    </citation>
    <scope>NUCLEOTIDE SEQUENCE</scope>
    <source>
        <strain evidence="3">R3-111a-1</strain>
    </source>
</reference>
<dbReference type="Proteomes" id="UP000006039">
    <property type="component" value="Unassembled WGS sequence"/>
</dbReference>
<protein>
    <submittedName>
        <fullName evidence="2 3">Uncharacterized protein</fullName>
    </submittedName>
</protein>
<dbReference type="GeneID" id="20340640"/>
<dbReference type="RefSeq" id="XP_009216188.1">
    <property type="nucleotide sequence ID" value="XM_009217924.1"/>
</dbReference>
<proteinExistence type="predicted"/>
<evidence type="ECO:0000256" key="1">
    <source>
        <dbReference type="SAM" id="MobiDB-lite"/>
    </source>
</evidence>
<dbReference type="EnsemblFungi" id="EJT80179">
    <property type="protein sequence ID" value="EJT80179"/>
    <property type="gene ID" value="GGTG_00182"/>
</dbReference>
<sequence>MAKSNRRGIQTGSDRDMKASDIHLDDIACVCGWVRRSSFGAGLFCQFYPYCQHYRFGQSALVSFPKGVGRAGPSALCFFGDTTATSAASKGRLPGWKNSVQLAAMASVTPDACSARETGNQQCHPPGSPMPRQAKSGSWNAFPKSKSEGS</sequence>
<organism evidence="2">
    <name type="scientific">Gaeumannomyces tritici (strain R3-111a-1)</name>
    <name type="common">Wheat and barley take-all root rot fungus</name>
    <name type="synonym">Gaeumannomyces graminis var. tritici</name>
    <dbReference type="NCBI Taxonomy" id="644352"/>
    <lineage>
        <taxon>Eukaryota</taxon>
        <taxon>Fungi</taxon>
        <taxon>Dikarya</taxon>
        <taxon>Ascomycota</taxon>
        <taxon>Pezizomycotina</taxon>
        <taxon>Sordariomycetes</taxon>
        <taxon>Sordariomycetidae</taxon>
        <taxon>Magnaporthales</taxon>
        <taxon>Magnaporthaceae</taxon>
        <taxon>Gaeumannomyces</taxon>
    </lineage>
</organism>
<dbReference type="VEuPathDB" id="FungiDB:GGTG_00182"/>
<name>J3NFY9_GAET3</name>
<reference evidence="2" key="3">
    <citation type="submission" date="2010-09" db="EMBL/GenBank/DDBJ databases">
        <title>Annotation of Gaeumannomyces graminis var. tritici R3-111a-1.</title>
        <authorList>
            <consortium name="The Broad Institute Genome Sequencing Platform"/>
            <person name="Ma L.-J."/>
            <person name="Dead R."/>
            <person name="Young S.K."/>
            <person name="Zeng Q."/>
            <person name="Gargeya S."/>
            <person name="Fitzgerald M."/>
            <person name="Haas B."/>
            <person name="Abouelleil A."/>
            <person name="Alvarado L."/>
            <person name="Arachchi H.M."/>
            <person name="Berlin A."/>
            <person name="Brown A."/>
            <person name="Chapman S.B."/>
            <person name="Chen Z."/>
            <person name="Dunbar C."/>
            <person name="Freedman E."/>
            <person name="Gearin G."/>
            <person name="Gellesch M."/>
            <person name="Goldberg J."/>
            <person name="Griggs A."/>
            <person name="Gujja S."/>
            <person name="Heiman D."/>
            <person name="Howarth C."/>
            <person name="Larson L."/>
            <person name="Lui A."/>
            <person name="MacDonald P.J.P."/>
            <person name="Mehta T."/>
            <person name="Montmayeur A."/>
            <person name="Murphy C."/>
            <person name="Neiman D."/>
            <person name="Pearson M."/>
            <person name="Priest M."/>
            <person name="Roberts A."/>
            <person name="Saif S."/>
            <person name="Shea T."/>
            <person name="Shenoy N."/>
            <person name="Sisk P."/>
            <person name="Stolte C."/>
            <person name="Sykes S."/>
            <person name="Yandava C."/>
            <person name="Wortman J."/>
            <person name="Nusbaum C."/>
            <person name="Birren B."/>
        </authorList>
    </citation>
    <scope>NUCLEOTIDE SEQUENCE</scope>
    <source>
        <strain evidence="2">R3-111a-1</strain>
    </source>
</reference>
<dbReference type="EMBL" id="GL385395">
    <property type="protein sequence ID" value="EJT80179.1"/>
    <property type="molecule type" value="Genomic_DNA"/>
</dbReference>
<dbReference type="HOGENOM" id="CLU_1740607_0_0_1"/>